<evidence type="ECO:0000313" key="2">
    <source>
        <dbReference type="EMBL" id="GHA02285.1"/>
    </source>
</evidence>
<dbReference type="Proteomes" id="UP000614811">
    <property type="component" value="Unassembled WGS sequence"/>
</dbReference>
<dbReference type="SUPFAM" id="SSF52540">
    <property type="entry name" value="P-loop containing nucleoside triphosphate hydrolases"/>
    <property type="match status" value="1"/>
</dbReference>
<dbReference type="InterPro" id="IPR047610">
    <property type="entry name" value="ImuA_translesion"/>
</dbReference>
<protein>
    <recommendedName>
        <fullName evidence="4">Translesion DNA synthesis-associated protein ImuA</fullName>
    </recommendedName>
</protein>
<feature type="compositionally biased region" description="Basic and acidic residues" evidence="1">
    <location>
        <begin position="1"/>
        <end position="10"/>
    </location>
</feature>
<dbReference type="AlphaFoldDB" id="A0A918RMH0"/>
<evidence type="ECO:0008006" key="4">
    <source>
        <dbReference type="Google" id="ProtNLM"/>
    </source>
</evidence>
<dbReference type="RefSeq" id="WP_189398837.1">
    <property type="nucleotide sequence ID" value="NZ_BMXA01000001.1"/>
</dbReference>
<dbReference type="Gene3D" id="3.40.50.300">
    <property type="entry name" value="P-loop containing nucleotide triphosphate hydrolases"/>
    <property type="match status" value="1"/>
</dbReference>
<accession>A0A918RMH0</accession>
<organism evidence="2 3">
    <name type="scientific">Arenicella chitinivorans</name>
    <dbReference type="NCBI Taxonomy" id="1329800"/>
    <lineage>
        <taxon>Bacteria</taxon>
        <taxon>Pseudomonadati</taxon>
        <taxon>Pseudomonadota</taxon>
        <taxon>Gammaproteobacteria</taxon>
        <taxon>Arenicellales</taxon>
        <taxon>Arenicellaceae</taxon>
        <taxon>Arenicella</taxon>
    </lineage>
</organism>
<reference evidence="2" key="1">
    <citation type="journal article" date="2014" name="Int. J. Syst. Evol. Microbiol.">
        <title>Complete genome sequence of Corynebacterium casei LMG S-19264T (=DSM 44701T), isolated from a smear-ripened cheese.</title>
        <authorList>
            <consortium name="US DOE Joint Genome Institute (JGI-PGF)"/>
            <person name="Walter F."/>
            <person name="Albersmeier A."/>
            <person name="Kalinowski J."/>
            <person name="Ruckert C."/>
        </authorList>
    </citation>
    <scope>NUCLEOTIDE SEQUENCE</scope>
    <source>
        <strain evidence="2">KCTC 12711</strain>
    </source>
</reference>
<keyword evidence="3" id="KW-1185">Reference proteome</keyword>
<feature type="region of interest" description="Disordered" evidence="1">
    <location>
        <begin position="1"/>
        <end position="36"/>
    </location>
</feature>
<dbReference type="EMBL" id="BMXA01000001">
    <property type="protein sequence ID" value="GHA02285.1"/>
    <property type="molecule type" value="Genomic_DNA"/>
</dbReference>
<comment type="caution">
    <text evidence="2">The sequence shown here is derived from an EMBL/GenBank/DDBJ whole genome shotgun (WGS) entry which is preliminary data.</text>
</comment>
<gene>
    <name evidence="2" type="ORF">GCM10008090_09480</name>
</gene>
<dbReference type="InterPro" id="IPR027417">
    <property type="entry name" value="P-loop_NTPase"/>
</dbReference>
<proteinExistence type="predicted"/>
<evidence type="ECO:0000313" key="3">
    <source>
        <dbReference type="Proteomes" id="UP000614811"/>
    </source>
</evidence>
<reference evidence="2" key="2">
    <citation type="submission" date="2020-09" db="EMBL/GenBank/DDBJ databases">
        <authorList>
            <person name="Sun Q."/>
            <person name="Kim S."/>
        </authorList>
    </citation>
    <scope>NUCLEOTIDE SEQUENCE</scope>
    <source>
        <strain evidence="2">KCTC 12711</strain>
    </source>
</reference>
<evidence type="ECO:0000256" key="1">
    <source>
        <dbReference type="SAM" id="MobiDB-lite"/>
    </source>
</evidence>
<sequence>MPNHDSKSTDSKPSLNAIQRSGKLWRGTQKPQTRQSRTLDTGFTALNQQLHGQGWPTNSITELGLSQAGLGELRLLMPALRALQQRHPQQTIMWIAPPFLPFAPAFEKAKVNVSQLTILQLNNIQDILWSAEQSLLADCCAAVFCWTGNYNLNTRELRRLQLAAESTNTWHVLFRHSDCLKQSSAAGLRVRLQSDSFSRLKLHILKQPNGWGGQQCTLLLPPHYENWQRLPAHLLPQKNGIQAPRLPAQLETHHQSWQQASVTVLASLSALPNVQ</sequence>
<name>A0A918RMH0_9GAMM</name>
<dbReference type="NCBIfam" id="NF033429">
    <property type="entry name" value="ImuA_translesion"/>
    <property type="match status" value="1"/>
</dbReference>